<dbReference type="PANTHER" id="PTHR10314">
    <property type="entry name" value="CYSTATHIONINE BETA-SYNTHASE"/>
    <property type="match status" value="1"/>
</dbReference>
<evidence type="ECO:0000313" key="5">
    <source>
        <dbReference type="Proteomes" id="UP000449710"/>
    </source>
</evidence>
<dbReference type="GO" id="GO:0016747">
    <property type="term" value="F:acyltransferase activity, transferring groups other than amino-acyl groups"/>
    <property type="evidence" value="ECO:0007669"/>
    <property type="project" value="InterPro"/>
</dbReference>
<protein>
    <submittedName>
        <fullName evidence="4">Pyridoxal-phosphate dependent enzyme</fullName>
    </submittedName>
</protein>
<organism evidence="4 5">
    <name type="scientific">Isachenkonia alkalipeptolytica</name>
    <dbReference type="NCBI Taxonomy" id="2565777"/>
    <lineage>
        <taxon>Bacteria</taxon>
        <taxon>Bacillati</taxon>
        <taxon>Bacillota</taxon>
        <taxon>Clostridia</taxon>
        <taxon>Eubacteriales</taxon>
        <taxon>Clostridiaceae</taxon>
        <taxon>Isachenkonia</taxon>
    </lineage>
</organism>
<dbReference type="Pfam" id="PF00583">
    <property type="entry name" value="Acetyltransf_1"/>
    <property type="match status" value="1"/>
</dbReference>
<dbReference type="Pfam" id="PF00291">
    <property type="entry name" value="PALP"/>
    <property type="match status" value="1"/>
</dbReference>
<dbReference type="SUPFAM" id="SSF55729">
    <property type="entry name" value="Acyl-CoA N-acyltransferases (Nat)"/>
    <property type="match status" value="1"/>
</dbReference>
<comment type="caution">
    <text evidence="4">The sequence shown here is derived from an EMBL/GenBank/DDBJ whole genome shotgun (WGS) entry which is preliminary data.</text>
</comment>
<sequence>MEEYLIKSRVGKTPLVRAERLEQELGLSKIYLKLEGNNPSGHREDRLAYLLIRDALAVGKTTLCLGVFGVLAKSLAYLSQYYDVNCVFVLPQRSKTKESKLLKYPNIEVIRHGKNHYESIQKSEELSKENHWYNVNPGLENNVLNMTALSYISDELDAQVKGELTSIFTQMSYGYLLTGIHLGFRQLWVKEQIEKLPMLYSCTTNQGNQIYESYKKNSSKILPLSREGFKITKYNKHLIGFQSSTAQEALDAVYDTGGKITGITDEELLHYTEKFRKLENIKLDVANGYAVAGFMKEAEAGNVKEGNHVILLNDGRANLEVREINRSEKLLSDEKIVSLVGEWLMEFGDPADEIQNALDNAYDKGFVIVAFHNKQVAGISIIVNFGFDKFATKYHLAYIATRKNTKGRGIATEILHKAIQLTEGNLSLHVENYNKRAIKLYEKMGFENCYSRMIYTASEE</sequence>
<proteinExistence type="predicted"/>
<evidence type="ECO:0000259" key="3">
    <source>
        <dbReference type="PROSITE" id="PS51186"/>
    </source>
</evidence>
<dbReference type="GO" id="GO:1901605">
    <property type="term" value="P:alpha-amino acid metabolic process"/>
    <property type="evidence" value="ECO:0007669"/>
    <property type="project" value="UniProtKB-ARBA"/>
</dbReference>
<feature type="domain" description="N-acetyltransferase" evidence="3">
    <location>
        <begin position="319"/>
        <end position="460"/>
    </location>
</feature>
<dbReference type="InterPro" id="IPR001926">
    <property type="entry name" value="TrpB-like_PALP"/>
</dbReference>
<name>A0AA43XJ70_9CLOT</name>
<dbReference type="SUPFAM" id="SSF53686">
    <property type="entry name" value="Tryptophan synthase beta subunit-like PLP-dependent enzymes"/>
    <property type="match status" value="1"/>
</dbReference>
<keyword evidence="5" id="KW-1185">Reference proteome</keyword>
<dbReference type="EMBL" id="SUMG01000002">
    <property type="protein sequence ID" value="NBG87406.1"/>
    <property type="molecule type" value="Genomic_DNA"/>
</dbReference>
<dbReference type="RefSeq" id="WP_160718780.1">
    <property type="nucleotide sequence ID" value="NZ_SUMG01000002.1"/>
</dbReference>
<dbReference type="InterPro" id="IPR050214">
    <property type="entry name" value="Cys_Synth/Cystath_Beta-Synth"/>
</dbReference>
<dbReference type="Gene3D" id="3.40.630.30">
    <property type="match status" value="1"/>
</dbReference>
<dbReference type="Proteomes" id="UP000449710">
    <property type="component" value="Unassembled WGS sequence"/>
</dbReference>
<dbReference type="InterPro" id="IPR000182">
    <property type="entry name" value="GNAT_dom"/>
</dbReference>
<gene>
    <name evidence="4" type="ORF">ISALK_02715</name>
</gene>
<dbReference type="Gene3D" id="3.40.50.1100">
    <property type="match status" value="2"/>
</dbReference>
<keyword evidence="2" id="KW-0663">Pyridoxal phosphate</keyword>
<evidence type="ECO:0000313" key="4">
    <source>
        <dbReference type="EMBL" id="NBG87406.1"/>
    </source>
</evidence>
<dbReference type="AlphaFoldDB" id="A0AA43XJ70"/>
<reference evidence="4 5" key="1">
    <citation type="submission" date="2019-04" db="EMBL/GenBank/DDBJ databases">
        <title>Isachenkonia alkalipeptolytica gen. nov. sp. nov. a new anaerobic, alkiliphilic organothrophic bacterium capable to reduce synthesized ferrihydrite isolated from a soda lake.</title>
        <authorList>
            <person name="Toshchakov S.V."/>
            <person name="Zavarzina D.G."/>
            <person name="Zhilina T.N."/>
            <person name="Kostrikina N.A."/>
            <person name="Kublanov I.V."/>
        </authorList>
    </citation>
    <scope>NUCLEOTIDE SEQUENCE [LARGE SCALE GENOMIC DNA]</scope>
    <source>
        <strain evidence="4 5">Z-1701</strain>
    </source>
</reference>
<dbReference type="InterPro" id="IPR016181">
    <property type="entry name" value="Acyl_CoA_acyltransferase"/>
</dbReference>
<comment type="cofactor">
    <cofactor evidence="1">
        <name>pyridoxal 5'-phosphate</name>
        <dbReference type="ChEBI" id="CHEBI:597326"/>
    </cofactor>
</comment>
<evidence type="ECO:0000256" key="2">
    <source>
        <dbReference type="ARBA" id="ARBA00022898"/>
    </source>
</evidence>
<dbReference type="PROSITE" id="PS51186">
    <property type="entry name" value="GNAT"/>
    <property type="match status" value="1"/>
</dbReference>
<accession>A0AA43XJ70</accession>
<evidence type="ECO:0000256" key="1">
    <source>
        <dbReference type="ARBA" id="ARBA00001933"/>
    </source>
</evidence>
<dbReference type="InterPro" id="IPR036052">
    <property type="entry name" value="TrpB-like_PALP_sf"/>
</dbReference>